<comment type="caution">
    <text evidence="2">The sequence shown here is derived from an EMBL/GenBank/DDBJ whole genome shotgun (WGS) entry which is preliminary data.</text>
</comment>
<name>A0ABX5HZV8_9STAP</name>
<protein>
    <recommendedName>
        <fullName evidence="4">HTH merR-type domain-containing protein</fullName>
    </recommendedName>
</protein>
<evidence type="ECO:0000313" key="2">
    <source>
        <dbReference type="EMBL" id="PTF10966.1"/>
    </source>
</evidence>
<accession>A0ABX5HZV8</accession>
<keyword evidence="1" id="KW-0175">Coiled coil</keyword>
<feature type="coiled-coil region" evidence="1">
    <location>
        <begin position="146"/>
        <end position="201"/>
    </location>
</feature>
<evidence type="ECO:0000313" key="3">
    <source>
        <dbReference type="Proteomes" id="UP000242088"/>
    </source>
</evidence>
<dbReference type="RefSeq" id="WP_031867974.1">
    <property type="nucleotide sequence ID" value="NZ_PYZI01000026.1"/>
</dbReference>
<reference evidence="2 3" key="1">
    <citation type="journal article" date="2016" name="Front. Microbiol.">
        <title>Comprehensive Phylogenetic Analysis of Bovine Non-aureus Staphylococci Species Based on Whole-Genome Sequencing.</title>
        <authorList>
            <person name="Naushad S."/>
            <person name="Barkema H.W."/>
            <person name="Luby C."/>
            <person name="Condas L.A."/>
            <person name="Nobrega D.B."/>
            <person name="Carson D.A."/>
            <person name="De Buck J."/>
        </authorList>
    </citation>
    <scope>NUCLEOTIDE SEQUENCE [LARGE SCALE GENOMIC DNA]</scope>
    <source>
        <strain evidence="2 3">SNUC 1409</strain>
    </source>
</reference>
<dbReference type="Proteomes" id="UP000242088">
    <property type="component" value="Unassembled WGS sequence"/>
</dbReference>
<proteinExistence type="predicted"/>
<evidence type="ECO:0008006" key="4">
    <source>
        <dbReference type="Google" id="ProtNLM"/>
    </source>
</evidence>
<keyword evidence="3" id="KW-1185">Reference proteome</keyword>
<sequence>MALNDLLTTKNASQFLNISPSSLRVYAQTMELLGYEFKRRENARQFSQYDLHIISEAMKFFKLHGGTMKTALHYSIVKEEQGEEIANALPELQNDYAEEENGNSQKLDLQSFSDDIVSRISSQILQKIEEQSENTSKNVTEAIYKLKEPKEDINYLKEENERLRANISRIEQYNDEHTNKYEKLEEENAKLRTELESLKNMSIWEFRKWKK</sequence>
<evidence type="ECO:0000256" key="1">
    <source>
        <dbReference type="SAM" id="Coils"/>
    </source>
</evidence>
<gene>
    <name evidence="2" type="ORF">BUY47_11785</name>
</gene>
<organism evidence="2 3">
    <name type="scientific">Staphylococcus devriesei</name>
    <dbReference type="NCBI Taxonomy" id="586733"/>
    <lineage>
        <taxon>Bacteria</taxon>
        <taxon>Bacillati</taxon>
        <taxon>Bacillota</taxon>
        <taxon>Bacilli</taxon>
        <taxon>Bacillales</taxon>
        <taxon>Staphylococcaceae</taxon>
        <taxon>Staphylococcus</taxon>
    </lineage>
</organism>
<dbReference type="EMBL" id="PYZI01000026">
    <property type="protein sequence ID" value="PTF10966.1"/>
    <property type="molecule type" value="Genomic_DNA"/>
</dbReference>